<gene>
    <name evidence="1" type="ORF">Lalb_Chr24g0393131</name>
</gene>
<dbReference type="Proteomes" id="UP000447434">
    <property type="component" value="Chromosome 24"/>
</dbReference>
<name>A0A6A4NA04_LUPAL</name>
<reference evidence="2" key="1">
    <citation type="journal article" date="2020" name="Nat. Commun.">
        <title>Genome sequence of the cluster root forming white lupin.</title>
        <authorList>
            <person name="Hufnagel B."/>
            <person name="Marques A."/>
            <person name="Soriano A."/>
            <person name="Marques L."/>
            <person name="Divol F."/>
            <person name="Doumas P."/>
            <person name="Sallet E."/>
            <person name="Mancinotti D."/>
            <person name="Carrere S."/>
            <person name="Marande W."/>
            <person name="Arribat S."/>
            <person name="Keller J."/>
            <person name="Huneau C."/>
            <person name="Blein T."/>
            <person name="Aime D."/>
            <person name="Laguerre M."/>
            <person name="Taylor J."/>
            <person name="Schubert V."/>
            <person name="Nelson M."/>
            <person name="Geu-Flores F."/>
            <person name="Crespi M."/>
            <person name="Gallardo-Guerrero K."/>
            <person name="Delaux P.-M."/>
            <person name="Salse J."/>
            <person name="Berges H."/>
            <person name="Guyot R."/>
            <person name="Gouzy J."/>
            <person name="Peret B."/>
        </authorList>
    </citation>
    <scope>NUCLEOTIDE SEQUENCE [LARGE SCALE GENOMIC DNA]</scope>
    <source>
        <strain evidence="2">cv. Amiga</strain>
    </source>
</reference>
<sequence>MQVGIQSYNQQVCVAYIEFSMDSKMHFNCDTMNNFVLLTYPSVIILFMY</sequence>
<evidence type="ECO:0000313" key="2">
    <source>
        <dbReference type="Proteomes" id="UP000447434"/>
    </source>
</evidence>
<organism evidence="1 2">
    <name type="scientific">Lupinus albus</name>
    <name type="common">White lupine</name>
    <name type="synonym">Lupinus termis</name>
    <dbReference type="NCBI Taxonomy" id="3870"/>
    <lineage>
        <taxon>Eukaryota</taxon>
        <taxon>Viridiplantae</taxon>
        <taxon>Streptophyta</taxon>
        <taxon>Embryophyta</taxon>
        <taxon>Tracheophyta</taxon>
        <taxon>Spermatophyta</taxon>
        <taxon>Magnoliopsida</taxon>
        <taxon>eudicotyledons</taxon>
        <taxon>Gunneridae</taxon>
        <taxon>Pentapetalae</taxon>
        <taxon>rosids</taxon>
        <taxon>fabids</taxon>
        <taxon>Fabales</taxon>
        <taxon>Fabaceae</taxon>
        <taxon>Papilionoideae</taxon>
        <taxon>50 kb inversion clade</taxon>
        <taxon>genistoids sensu lato</taxon>
        <taxon>core genistoids</taxon>
        <taxon>Genisteae</taxon>
        <taxon>Lupinus</taxon>
    </lineage>
</organism>
<dbReference type="EMBL" id="WOCE01000024">
    <property type="protein sequence ID" value="KAE9585611.1"/>
    <property type="molecule type" value="Genomic_DNA"/>
</dbReference>
<keyword evidence="2" id="KW-1185">Reference proteome</keyword>
<comment type="caution">
    <text evidence="1">The sequence shown here is derived from an EMBL/GenBank/DDBJ whole genome shotgun (WGS) entry which is preliminary data.</text>
</comment>
<evidence type="ECO:0000313" key="1">
    <source>
        <dbReference type="EMBL" id="KAE9585611.1"/>
    </source>
</evidence>
<protein>
    <submittedName>
        <fullName evidence="1">Uncharacterized protein</fullName>
    </submittedName>
</protein>
<dbReference type="AlphaFoldDB" id="A0A6A4NA04"/>
<proteinExistence type="predicted"/>
<accession>A0A6A4NA04</accession>